<dbReference type="InterPro" id="IPR035906">
    <property type="entry name" value="MetI-like_sf"/>
</dbReference>
<dbReference type="EMBL" id="AP009384">
    <property type="protein sequence ID" value="BAF87968.1"/>
    <property type="molecule type" value="Genomic_DNA"/>
</dbReference>
<reference evidence="10 11" key="1">
    <citation type="journal article" date="2007" name="Appl. Environ. Microbiol.">
        <title>Rhizobial factors required for stem nodule maturation and maintenance in Sesbania rostrata-Azorhizobium caulinodans ORS571 symbiosis.</title>
        <authorList>
            <person name="Suzuki S."/>
            <person name="Aono T."/>
            <person name="Lee KB."/>
            <person name="Suzuki T."/>
            <person name="Liu CT."/>
            <person name="Miwa H."/>
            <person name="Wakao S."/>
            <person name="Iki T."/>
            <person name="Oyaizu H."/>
        </authorList>
    </citation>
    <scope>NUCLEOTIDE SEQUENCE [LARGE SCALE GENOMIC DNA]</scope>
    <source>
        <strain evidence="11">ATCC 43989 / DSM 5975 / JCM 20966 / LMG 6465 / NBRC 14845 / NCIMB 13405 / ORS 571</strain>
    </source>
</reference>
<evidence type="ECO:0000259" key="9">
    <source>
        <dbReference type="PROSITE" id="PS50928"/>
    </source>
</evidence>
<keyword evidence="5 8" id="KW-0812">Transmembrane</keyword>
<evidence type="ECO:0000256" key="7">
    <source>
        <dbReference type="ARBA" id="ARBA00023136"/>
    </source>
</evidence>
<feature type="transmembrane region" description="Helical" evidence="8">
    <location>
        <begin position="278"/>
        <end position="300"/>
    </location>
</feature>
<proteinExistence type="inferred from homology"/>
<evidence type="ECO:0000256" key="4">
    <source>
        <dbReference type="ARBA" id="ARBA00022475"/>
    </source>
</evidence>
<feature type="transmembrane region" description="Helical" evidence="8">
    <location>
        <begin position="86"/>
        <end position="114"/>
    </location>
</feature>
<dbReference type="KEGG" id="azc:AZC_1970"/>
<name>A8I317_AZOC5</name>
<dbReference type="STRING" id="438753.AZC_1970"/>
<dbReference type="HOGENOM" id="CLU_016047_18_3_5"/>
<gene>
    <name evidence="10" type="ordered locus">AZC_1970</name>
</gene>
<keyword evidence="6 8" id="KW-1133">Transmembrane helix</keyword>
<accession>A8I317</accession>
<evidence type="ECO:0000256" key="6">
    <source>
        <dbReference type="ARBA" id="ARBA00022989"/>
    </source>
</evidence>
<keyword evidence="3 8" id="KW-0813">Transport</keyword>
<keyword evidence="11" id="KW-1185">Reference proteome</keyword>
<protein>
    <submittedName>
        <fullName evidence="10">ABC transporter permease protein 2</fullName>
    </submittedName>
</protein>
<comment type="similarity">
    <text evidence="2">Belongs to the binding-protein-dependent transport system permease family. CysTW subfamily.</text>
</comment>
<dbReference type="eggNOG" id="COG1176">
    <property type="taxonomic scope" value="Bacteria"/>
</dbReference>
<comment type="subcellular location">
    <subcellularLocation>
        <location evidence="1 8">Cell membrane</location>
        <topology evidence="1 8">Multi-pass membrane protein</topology>
    </subcellularLocation>
</comment>
<dbReference type="PANTHER" id="PTHR42929:SF5">
    <property type="entry name" value="ABC TRANSPORTER PERMEASE PROTEIN"/>
    <property type="match status" value="1"/>
</dbReference>
<feature type="domain" description="ABC transmembrane type-1" evidence="9">
    <location>
        <begin position="91"/>
        <end position="297"/>
    </location>
</feature>
<dbReference type="GO" id="GO:0055085">
    <property type="term" value="P:transmembrane transport"/>
    <property type="evidence" value="ECO:0007669"/>
    <property type="project" value="InterPro"/>
</dbReference>
<reference evidence="10 11" key="5">
    <citation type="journal article" date="2010" name="Appl. Environ. Microbiol.">
        <title>phrR-like gene praR of Azorhizobium caulinodans ORS571 is essential for symbiosis with Sesbania rostrata and is involved in expression of reb genes.</title>
        <authorList>
            <person name="Akiba N."/>
            <person name="Aono T."/>
            <person name="Toyazaki H."/>
            <person name="Sato S."/>
            <person name="Oyaizu H."/>
        </authorList>
    </citation>
    <scope>NUCLEOTIDE SEQUENCE [LARGE SCALE GENOMIC DNA]</scope>
    <source>
        <strain evidence="11">ATCC 43989 / DSM 5975 / JCM 20966 / LMG 6465 / NBRC 14845 / NCIMB 13405 / ORS 571</strain>
    </source>
</reference>
<dbReference type="InterPro" id="IPR000515">
    <property type="entry name" value="MetI-like"/>
</dbReference>
<dbReference type="AlphaFoldDB" id="A8I317"/>
<reference evidence="10 11" key="6">
    <citation type="journal article" date="2011" name="Appl. Environ. Microbiol.">
        <title>Involvement of the azorhizobial chromosome partition gene (parA) in the onset of bacteroid differentiation during Sesbania rostrata stem nodule development.</title>
        <authorList>
            <person name="Liu CT."/>
            <person name="Lee KB."/>
            <person name="Wang YS."/>
            <person name="Peng MH."/>
            <person name="Lee KT."/>
            <person name="Suzuki S."/>
            <person name="Suzuki T."/>
            <person name="Oyaizu H."/>
        </authorList>
    </citation>
    <scope>NUCLEOTIDE SEQUENCE [LARGE SCALE GENOMIC DNA]</scope>
    <source>
        <strain evidence="11">ATCC 43989 / DSM 5975 / JCM 20966 / LMG 6465 / NBRC 14845 / NCIMB 13405 / ORS 571</strain>
    </source>
</reference>
<keyword evidence="4" id="KW-1003">Cell membrane</keyword>
<keyword evidence="7 8" id="KW-0472">Membrane</keyword>
<reference evidence="11" key="2">
    <citation type="submission" date="2007-04" db="EMBL/GenBank/DDBJ databases">
        <title>Complete genome sequence of the nitrogen-fixing bacterium Azorhizobium caulinodans ORS571.</title>
        <authorList>
            <person name="Lee K.B."/>
            <person name="Backer P.D."/>
            <person name="Aono T."/>
            <person name="Liu C.T."/>
            <person name="Suzuki S."/>
            <person name="Suzuki T."/>
            <person name="Kaneko T."/>
            <person name="Yamada M."/>
            <person name="Tabata S."/>
            <person name="Kupfer D.M."/>
            <person name="Najar F.Z."/>
            <person name="Wiley G.B."/>
            <person name="Roe B."/>
            <person name="Binnewies T."/>
            <person name="Ussery D."/>
            <person name="Vereecke D."/>
            <person name="Gevers D."/>
            <person name="Holsters M."/>
            <person name="Oyaizu H."/>
        </authorList>
    </citation>
    <scope>NUCLEOTIDE SEQUENCE [LARGE SCALE GENOMIC DNA]</scope>
    <source>
        <strain evidence="11">ATCC 43989 / DSM 5975 / JCM 20966 / LMG 6465 / NBRC 14845 / NCIMB 13405 / ORS 571</strain>
    </source>
</reference>
<evidence type="ECO:0000313" key="10">
    <source>
        <dbReference type="EMBL" id="BAF87968.1"/>
    </source>
</evidence>
<feature type="transmembrane region" description="Helical" evidence="8">
    <location>
        <begin position="220"/>
        <end position="241"/>
    </location>
</feature>
<evidence type="ECO:0000256" key="5">
    <source>
        <dbReference type="ARBA" id="ARBA00022692"/>
    </source>
</evidence>
<dbReference type="CDD" id="cd06261">
    <property type="entry name" value="TM_PBP2"/>
    <property type="match status" value="1"/>
</dbReference>
<evidence type="ECO:0000256" key="1">
    <source>
        <dbReference type="ARBA" id="ARBA00004651"/>
    </source>
</evidence>
<evidence type="ECO:0000256" key="8">
    <source>
        <dbReference type="RuleBase" id="RU363032"/>
    </source>
</evidence>
<reference evidence="10 11" key="3">
    <citation type="journal article" date="2008" name="BMC Genomics">
        <title>The genome of the versatile nitrogen fixer Azorhizobium caulinodans ORS571.</title>
        <authorList>
            <person name="Lee KB."/>
            <person name="Backer P.D."/>
            <person name="Aono T."/>
            <person name="Liu CT."/>
            <person name="Suzuki S."/>
            <person name="Suzuki T."/>
            <person name="Kaneko T."/>
            <person name="Yamada M."/>
            <person name="Tabata S."/>
            <person name="Kupfer D.M."/>
            <person name="Najar F.Z."/>
            <person name="Wiley G.B."/>
            <person name="Roe B."/>
            <person name="Binnewies T.T."/>
            <person name="Ussery D.W."/>
            <person name="D'Haeze W."/>
            <person name="Herder J.D."/>
            <person name="Gevers D."/>
            <person name="Vereecke D."/>
            <person name="Holsters M."/>
            <person name="Oyaizu H."/>
        </authorList>
    </citation>
    <scope>NUCLEOTIDE SEQUENCE [LARGE SCALE GENOMIC DNA]</scope>
    <source>
        <strain evidence="11">ATCC 43989 / DSM 5975 / JCM 20966 / LMG 6465 / NBRC 14845 / NCIMB 13405 / ORS 571</strain>
    </source>
</reference>
<evidence type="ECO:0000313" key="11">
    <source>
        <dbReference type="Proteomes" id="UP000000270"/>
    </source>
</evidence>
<feature type="transmembrane region" description="Helical" evidence="8">
    <location>
        <begin position="155"/>
        <end position="174"/>
    </location>
</feature>
<dbReference type="Proteomes" id="UP000000270">
    <property type="component" value="Chromosome"/>
</dbReference>
<dbReference type="PANTHER" id="PTHR42929">
    <property type="entry name" value="INNER MEMBRANE ABC TRANSPORTER PERMEASE PROTEIN YDCU-RELATED-RELATED"/>
    <property type="match status" value="1"/>
</dbReference>
<feature type="transmembrane region" description="Helical" evidence="8">
    <location>
        <begin position="44"/>
        <end position="66"/>
    </location>
</feature>
<dbReference type="Pfam" id="PF00528">
    <property type="entry name" value="BPD_transp_1"/>
    <property type="match status" value="1"/>
</dbReference>
<evidence type="ECO:0000256" key="2">
    <source>
        <dbReference type="ARBA" id="ARBA00007069"/>
    </source>
</evidence>
<dbReference type="SUPFAM" id="SSF161098">
    <property type="entry name" value="MetI-like"/>
    <property type="match status" value="1"/>
</dbReference>
<evidence type="ECO:0000256" key="3">
    <source>
        <dbReference type="ARBA" id="ARBA00022448"/>
    </source>
</evidence>
<reference evidence="10 11" key="4">
    <citation type="journal article" date="2009" name="Appl. Environ. Microbiol.">
        <title>Comparative genome-wide transcriptional profiling of Azorhizobium caulinodans ORS571 grown under free-living and symbiotic conditions.</title>
        <authorList>
            <person name="Tsukada S."/>
            <person name="Aono T."/>
            <person name="Akiba N."/>
            <person name="Lee KB."/>
            <person name="Liu CT."/>
            <person name="Toyazaki H."/>
            <person name="Oyaizu H."/>
        </authorList>
    </citation>
    <scope>NUCLEOTIDE SEQUENCE [LARGE SCALE GENOMIC DNA]</scope>
    <source>
        <strain evidence="11">ATCC 43989 / DSM 5975 / JCM 20966 / LMG 6465 / NBRC 14845 / NCIMB 13405 / ORS 571</strain>
    </source>
</reference>
<dbReference type="PROSITE" id="PS50928">
    <property type="entry name" value="ABC_TM1"/>
    <property type="match status" value="1"/>
</dbReference>
<sequence length="310" mass="33083">MRPRAPLTLRRASGGQSEALSKPRPIAMATTAPTAYDVKLAFPLGAFLAVFFLAPLAVLLVLSFQVDPKGTAYGLNQYGQFLGDAFSLGVLGNTLLLGLKVTALCLLMGYPVAYAYTRVGPRLKSLIILIVLMPLLTSVVVRTFAWIVILGRQGIVNSALMSMGIISTPLRLIYTDLGLVVALAQVQMPLMVLPLITAIGRIDPNLTDASLSLGSGAWRTFLRVTLPLSLPGIIAGSMLTYAAAITAFITQSLVGGGQMLFMPMYIYQQASTLQNWPFAAAISIIFLVAVLAVVMVFNLLGRLSRGYAST</sequence>
<feature type="transmembrane region" description="Helical" evidence="8">
    <location>
        <begin position="126"/>
        <end position="149"/>
    </location>
</feature>
<dbReference type="Gene3D" id="1.10.3720.10">
    <property type="entry name" value="MetI-like"/>
    <property type="match status" value="1"/>
</dbReference>
<dbReference type="GO" id="GO:0005886">
    <property type="term" value="C:plasma membrane"/>
    <property type="evidence" value="ECO:0007669"/>
    <property type="project" value="UniProtKB-SubCell"/>
</dbReference>
<organism evidence="10 11">
    <name type="scientific">Azorhizobium caulinodans (strain ATCC 43989 / DSM 5975 / JCM 20966 / LMG 6465 / NBRC 14845 / NCIMB 13405 / ORS 571)</name>
    <dbReference type="NCBI Taxonomy" id="438753"/>
    <lineage>
        <taxon>Bacteria</taxon>
        <taxon>Pseudomonadati</taxon>
        <taxon>Pseudomonadota</taxon>
        <taxon>Alphaproteobacteria</taxon>
        <taxon>Hyphomicrobiales</taxon>
        <taxon>Xanthobacteraceae</taxon>
        <taxon>Azorhizobium</taxon>
    </lineage>
</organism>